<accession>A0A0D0BLM6</accession>
<evidence type="ECO:0000313" key="1">
    <source>
        <dbReference type="EMBL" id="KIK55686.1"/>
    </source>
</evidence>
<dbReference type="Proteomes" id="UP000053593">
    <property type="component" value="Unassembled WGS sequence"/>
</dbReference>
<name>A0A0D0BLM6_9AGAR</name>
<proteinExistence type="predicted"/>
<dbReference type="AlphaFoldDB" id="A0A0D0BLM6"/>
<reference evidence="1 2" key="1">
    <citation type="submission" date="2014-04" db="EMBL/GenBank/DDBJ databases">
        <title>Evolutionary Origins and Diversification of the Mycorrhizal Mutualists.</title>
        <authorList>
            <consortium name="DOE Joint Genome Institute"/>
            <consortium name="Mycorrhizal Genomics Consortium"/>
            <person name="Kohler A."/>
            <person name="Kuo A."/>
            <person name="Nagy L.G."/>
            <person name="Floudas D."/>
            <person name="Copeland A."/>
            <person name="Barry K.W."/>
            <person name="Cichocki N."/>
            <person name="Veneault-Fourrey C."/>
            <person name="LaButti K."/>
            <person name="Lindquist E.A."/>
            <person name="Lipzen A."/>
            <person name="Lundell T."/>
            <person name="Morin E."/>
            <person name="Murat C."/>
            <person name="Riley R."/>
            <person name="Ohm R."/>
            <person name="Sun H."/>
            <person name="Tunlid A."/>
            <person name="Henrissat B."/>
            <person name="Grigoriev I.V."/>
            <person name="Hibbett D.S."/>
            <person name="Martin F."/>
        </authorList>
    </citation>
    <scope>NUCLEOTIDE SEQUENCE [LARGE SCALE GENOMIC DNA]</scope>
    <source>
        <strain evidence="1 2">FD-317 M1</strain>
    </source>
</reference>
<protein>
    <submittedName>
        <fullName evidence="1">Unplaced genomic scaffold GYMLUscaffold_56, whole genome shotgun sequence</fullName>
    </submittedName>
</protein>
<dbReference type="EMBL" id="KN834804">
    <property type="protein sequence ID" value="KIK55686.1"/>
    <property type="molecule type" value="Genomic_DNA"/>
</dbReference>
<dbReference type="HOGENOM" id="CLU_2904400_0_0_1"/>
<organism evidence="1 2">
    <name type="scientific">Collybiopsis luxurians FD-317 M1</name>
    <dbReference type="NCBI Taxonomy" id="944289"/>
    <lineage>
        <taxon>Eukaryota</taxon>
        <taxon>Fungi</taxon>
        <taxon>Dikarya</taxon>
        <taxon>Basidiomycota</taxon>
        <taxon>Agaricomycotina</taxon>
        <taxon>Agaricomycetes</taxon>
        <taxon>Agaricomycetidae</taxon>
        <taxon>Agaricales</taxon>
        <taxon>Marasmiineae</taxon>
        <taxon>Omphalotaceae</taxon>
        <taxon>Collybiopsis</taxon>
        <taxon>Collybiopsis luxurians</taxon>
    </lineage>
</organism>
<gene>
    <name evidence="1" type="ORF">GYMLUDRAFT_47647</name>
</gene>
<sequence length="62" mass="6915">MTYNSFHRLPFASLALPLPFFDPPPPRLASSSSPSLSLPALHCGNPRVPLPVLRRNRRIPIQ</sequence>
<keyword evidence="2" id="KW-1185">Reference proteome</keyword>
<evidence type="ECO:0000313" key="2">
    <source>
        <dbReference type="Proteomes" id="UP000053593"/>
    </source>
</evidence>